<reference evidence="1 2" key="1">
    <citation type="journal article" date="2018" name="Nat. Biotechnol.">
        <title>A standardized bacterial taxonomy based on genome phylogeny substantially revises the tree of life.</title>
        <authorList>
            <person name="Parks D.H."/>
            <person name="Chuvochina M."/>
            <person name="Waite D.W."/>
            <person name="Rinke C."/>
            <person name="Skarshewski A."/>
            <person name="Chaumeil P.A."/>
            <person name="Hugenholtz P."/>
        </authorList>
    </citation>
    <scope>NUCLEOTIDE SEQUENCE [LARGE SCALE GENOMIC DNA]</scope>
    <source>
        <strain evidence="1">UBA11247</strain>
    </source>
</reference>
<dbReference type="Proteomes" id="UP000261739">
    <property type="component" value="Unassembled WGS sequence"/>
</dbReference>
<organism evidence="1 2">
    <name type="scientific">Corynebacterium nuruki</name>
    <dbReference type="NCBI Taxonomy" id="1032851"/>
    <lineage>
        <taxon>Bacteria</taxon>
        <taxon>Bacillati</taxon>
        <taxon>Actinomycetota</taxon>
        <taxon>Actinomycetes</taxon>
        <taxon>Mycobacteriales</taxon>
        <taxon>Corynebacteriaceae</taxon>
        <taxon>Corynebacterium</taxon>
    </lineage>
</organism>
<dbReference type="RefSeq" id="WP_010121384.1">
    <property type="nucleotide sequence ID" value="NZ_DAITTW010000033.1"/>
</dbReference>
<dbReference type="AlphaFoldDB" id="A0A3D4SZ79"/>
<evidence type="ECO:0000313" key="2">
    <source>
        <dbReference type="Proteomes" id="UP000261739"/>
    </source>
</evidence>
<sequence length="310" mass="34002">MANDISYGFLRPQDNDFTDISLTVECGTDVTTVACDSENRQNTELASWGRGNSVLVKAEFSTDLAAVVADCDLPLQNSRLGALLRWNCPSTSIRGYGNTVPVTDGVSRPTVLVPGDQIAGAISVELDVVLLDNPVADPDSVAPVRPGSVLWSRSLRIHLEGVGATVHTSSYDFAEMHELDPGAMWRIHLESDPELHVTRAIRVCLNTSNKITKVALDNINSGKGPTKETQMWQRFLAIDLRTHLLWAALGLSQEHALAEYEYDEESYGQMLYGILRSYFPDDDPASLLQKAVTDPGLISARVQNNYGDKR</sequence>
<protein>
    <submittedName>
        <fullName evidence="1">Uncharacterized protein</fullName>
    </submittedName>
</protein>
<comment type="caution">
    <text evidence="1">The sequence shown here is derived from an EMBL/GenBank/DDBJ whole genome shotgun (WGS) entry which is preliminary data.</text>
</comment>
<dbReference type="STRING" id="863239.GCA_000213935_00911"/>
<gene>
    <name evidence="1" type="ORF">DIW82_06175</name>
</gene>
<proteinExistence type="predicted"/>
<name>A0A3D4SZ79_9CORY</name>
<accession>A0A3D4SZ79</accession>
<evidence type="ECO:0000313" key="1">
    <source>
        <dbReference type="EMBL" id="HCT14375.1"/>
    </source>
</evidence>
<dbReference type="EMBL" id="DQID01000163">
    <property type="protein sequence ID" value="HCT14375.1"/>
    <property type="molecule type" value="Genomic_DNA"/>
</dbReference>